<evidence type="ECO:0000256" key="1">
    <source>
        <dbReference type="ARBA" id="ARBA00006987"/>
    </source>
</evidence>
<gene>
    <name evidence="3" type="ORF">F1599_25060</name>
</gene>
<dbReference type="SUPFAM" id="SSF53850">
    <property type="entry name" value="Periplasmic binding protein-like II"/>
    <property type="match status" value="1"/>
</dbReference>
<accession>A0A5M8A125</accession>
<dbReference type="CDD" id="cd07012">
    <property type="entry name" value="PBP2_Bug_TTT"/>
    <property type="match status" value="1"/>
</dbReference>
<proteinExistence type="inferred from homology"/>
<comment type="similarity">
    <text evidence="1">Belongs to the UPF0065 (bug) family.</text>
</comment>
<dbReference type="PANTHER" id="PTHR42928:SF5">
    <property type="entry name" value="BLR1237 PROTEIN"/>
    <property type="match status" value="1"/>
</dbReference>
<dbReference type="Gene3D" id="3.40.190.10">
    <property type="entry name" value="Periplasmic binding protein-like II"/>
    <property type="match status" value="1"/>
</dbReference>
<dbReference type="Proteomes" id="UP000324324">
    <property type="component" value="Unassembled WGS sequence"/>
</dbReference>
<reference evidence="3 4" key="1">
    <citation type="submission" date="2019-09" db="EMBL/GenBank/DDBJ databases">
        <title>Isolation of a novel species in the genus Cupriavidus from patients with sepsis using whole genome sequencing.</title>
        <authorList>
            <person name="Kweon O.J."/>
            <person name="Lee M.-K."/>
        </authorList>
    </citation>
    <scope>NUCLEOTIDE SEQUENCE [LARGE SCALE GENOMIC DNA]</scope>
    <source>
        <strain evidence="3 4">MKL-01</strain>
    </source>
</reference>
<dbReference type="InterPro" id="IPR005064">
    <property type="entry name" value="BUG"/>
</dbReference>
<feature type="signal peptide" evidence="2">
    <location>
        <begin position="1"/>
        <end position="25"/>
    </location>
</feature>
<dbReference type="PANTHER" id="PTHR42928">
    <property type="entry name" value="TRICARBOXYLATE-BINDING PROTEIN"/>
    <property type="match status" value="1"/>
</dbReference>
<dbReference type="RefSeq" id="WP_150084876.1">
    <property type="nucleotide sequence ID" value="NZ_CP080294.1"/>
</dbReference>
<keyword evidence="2" id="KW-0732">Signal</keyword>
<feature type="chain" id="PRO_5024412919" evidence="2">
    <location>
        <begin position="26"/>
        <end position="330"/>
    </location>
</feature>
<dbReference type="PIRSF" id="PIRSF017082">
    <property type="entry name" value="YflP"/>
    <property type="match status" value="1"/>
</dbReference>
<dbReference type="Gene3D" id="3.40.190.150">
    <property type="entry name" value="Bordetella uptake gene, domain 1"/>
    <property type="match status" value="1"/>
</dbReference>
<dbReference type="Pfam" id="PF03401">
    <property type="entry name" value="TctC"/>
    <property type="match status" value="1"/>
</dbReference>
<dbReference type="InterPro" id="IPR042100">
    <property type="entry name" value="Bug_dom1"/>
</dbReference>
<comment type="caution">
    <text evidence="3">The sequence shown here is derived from an EMBL/GenBank/DDBJ whole genome shotgun (WGS) entry which is preliminary data.</text>
</comment>
<protein>
    <submittedName>
        <fullName evidence="3">Tripartite tricarboxylate transporter substrate binding protein</fullName>
    </submittedName>
</protein>
<name>A0A5M8A125_9BURK</name>
<organism evidence="3 4">
    <name type="scientific">Cupriavidus cauae</name>
    <dbReference type="NCBI Taxonomy" id="2608999"/>
    <lineage>
        <taxon>Bacteria</taxon>
        <taxon>Pseudomonadati</taxon>
        <taxon>Pseudomonadota</taxon>
        <taxon>Betaproteobacteria</taxon>
        <taxon>Burkholderiales</taxon>
        <taxon>Burkholderiaceae</taxon>
        <taxon>Cupriavidus</taxon>
    </lineage>
</organism>
<dbReference type="AlphaFoldDB" id="A0A5M8A125"/>
<keyword evidence="4" id="KW-1185">Reference proteome</keyword>
<evidence type="ECO:0000313" key="3">
    <source>
        <dbReference type="EMBL" id="KAA6115875.1"/>
    </source>
</evidence>
<dbReference type="EMBL" id="VWRN01000073">
    <property type="protein sequence ID" value="KAA6115875.1"/>
    <property type="molecule type" value="Genomic_DNA"/>
</dbReference>
<evidence type="ECO:0000313" key="4">
    <source>
        <dbReference type="Proteomes" id="UP000324324"/>
    </source>
</evidence>
<sequence length="330" mass="34609">MQTLGHALAGALAAAAVLSPGATSAQGAPANWPSKPITFVVPFTPGGITDNVSRMLAKKLGEQLGQPVVVDNKPGAGGSIGVEAASRQPPDGYTMIYGTQGTHAANLALYKNLRYDPIADFVPVHGISTTPLILVVNASQPFKTVADVVAYAKAHPGKLNFASAGPGTGTHLTAEVFQKAAGIEMTHVPYKGSNPALNDLTAGNVNLMFDYPVVVMPLIQAGKLRPLVVTAKSRLKVVPDVPTIAEAGYPGAETSAWSAVFMPARTPPDIAKRLGDEIARAIASPEMLAITEKFGSTPLTDIRDTRLQSMVKSEMVRWREVVRQSGATLQ</sequence>
<evidence type="ECO:0000256" key="2">
    <source>
        <dbReference type="SAM" id="SignalP"/>
    </source>
</evidence>